<dbReference type="InterPro" id="IPR016187">
    <property type="entry name" value="CTDL_fold"/>
</dbReference>
<dbReference type="EMBL" id="CAJPEV010004190">
    <property type="protein sequence ID" value="CAG0901346.1"/>
    <property type="molecule type" value="Genomic_DNA"/>
</dbReference>
<dbReference type="SUPFAM" id="SSF56436">
    <property type="entry name" value="C-type lectin-like"/>
    <property type="match status" value="1"/>
</dbReference>
<organism evidence="1">
    <name type="scientific">Darwinula stevensoni</name>
    <dbReference type="NCBI Taxonomy" id="69355"/>
    <lineage>
        <taxon>Eukaryota</taxon>
        <taxon>Metazoa</taxon>
        <taxon>Ecdysozoa</taxon>
        <taxon>Arthropoda</taxon>
        <taxon>Crustacea</taxon>
        <taxon>Oligostraca</taxon>
        <taxon>Ostracoda</taxon>
        <taxon>Podocopa</taxon>
        <taxon>Podocopida</taxon>
        <taxon>Darwinulocopina</taxon>
        <taxon>Darwinuloidea</taxon>
        <taxon>Darwinulidae</taxon>
        <taxon>Darwinula</taxon>
    </lineage>
</organism>
<dbReference type="InterPro" id="IPR016186">
    <property type="entry name" value="C-type_lectin-like/link_sf"/>
</dbReference>
<evidence type="ECO:0000313" key="1">
    <source>
        <dbReference type="EMBL" id="CAD7252192.1"/>
    </source>
</evidence>
<evidence type="ECO:0000313" key="2">
    <source>
        <dbReference type="Proteomes" id="UP000677054"/>
    </source>
</evidence>
<reference evidence="1" key="1">
    <citation type="submission" date="2020-11" db="EMBL/GenBank/DDBJ databases">
        <authorList>
            <person name="Tran Van P."/>
        </authorList>
    </citation>
    <scope>NUCLEOTIDE SEQUENCE</scope>
</reference>
<gene>
    <name evidence="1" type="ORF">DSTB1V02_LOCUS11950</name>
</gene>
<dbReference type="Proteomes" id="UP000677054">
    <property type="component" value="Unassembled WGS sequence"/>
</dbReference>
<accession>A0A7R9ADW1</accession>
<dbReference type="EMBL" id="LR903707">
    <property type="protein sequence ID" value="CAD7252192.1"/>
    <property type="molecule type" value="Genomic_DNA"/>
</dbReference>
<dbReference type="AlphaFoldDB" id="A0A7R9ADW1"/>
<dbReference type="Gene3D" id="3.10.100.10">
    <property type="entry name" value="Mannose-Binding Protein A, subunit A"/>
    <property type="match status" value="1"/>
</dbReference>
<protein>
    <recommendedName>
        <fullName evidence="3">C-type lectin domain-containing protein</fullName>
    </recommendedName>
</protein>
<name>A0A7R9ADW1_9CRUS</name>
<evidence type="ECO:0008006" key="3">
    <source>
        <dbReference type="Google" id="ProtNLM"/>
    </source>
</evidence>
<proteinExistence type="predicted"/>
<dbReference type="CDD" id="cd00037">
    <property type="entry name" value="CLECT"/>
    <property type="match status" value="1"/>
</dbReference>
<sequence>MDYEWAKTTCENDGARLAMETDNATASVIEMTANSYGQYLLWLGCNDAAQDGNWICHRNPCLYKESWTTIGIFDGPRVCVAWMWEESIERIYSRLERRIPSRAARQARTVLAAAILGLEKHSISHLILLRNSVR</sequence>
<keyword evidence="2" id="KW-1185">Reference proteome</keyword>